<dbReference type="EMBL" id="CP030926">
    <property type="protein sequence ID" value="AXN39312.1"/>
    <property type="molecule type" value="Genomic_DNA"/>
</dbReference>
<dbReference type="Proteomes" id="UP000260457">
    <property type="component" value="Chromosome"/>
</dbReference>
<keyword evidence="3" id="KW-0812">Transmembrane</keyword>
<dbReference type="EMBL" id="NUEQ01000016">
    <property type="protein sequence ID" value="PEJ33709.1"/>
    <property type="molecule type" value="Genomic_DNA"/>
</dbReference>
<dbReference type="AlphaFoldDB" id="A0AAX0S5I6"/>
<organism evidence="5 6">
    <name type="scientific">Peribacillus butanolivorans</name>
    <dbReference type="NCBI Taxonomy" id="421767"/>
    <lineage>
        <taxon>Bacteria</taxon>
        <taxon>Bacillati</taxon>
        <taxon>Bacillota</taxon>
        <taxon>Bacilli</taxon>
        <taxon>Bacillales</taxon>
        <taxon>Bacillaceae</taxon>
        <taxon>Peribacillus</taxon>
    </lineage>
</organism>
<reference evidence="4 7" key="2">
    <citation type="submission" date="2018-07" db="EMBL/GenBank/DDBJ databases">
        <title>The molecular basis for the intramolecular migration of carboxyl group in the catabolism of para-hydroxybenzoate via gentisate.</title>
        <authorList>
            <person name="Zhao H."/>
            <person name="Xu Y."/>
            <person name="Lin S."/>
            <person name="Spain J.C."/>
            <person name="Zhou N.-Y."/>
        </authorList>
    </citation>
    <scope>NUCLEOTIDE SEQUENCE [LARGE SCALE GENOMIC DNA]</scope>
    <source>
        <strain evidence="4 7">PHB-7a</strain>
    </source>
</reference>
<dbReference type="Proteomes" id="UP000220106">
    <property type="component" value="Unassembled WGS sequence"/>
</dbReference>
<feature type="compositionally biased region" description="Basic and acidic residues" evidence="2">
    <location>
        <begin position="358"/>
        <end position="398"/>
    </location>
</feature>
<evidence type="ECO:0000256" key="2">
    <source>
        <dbReference type="SAM" id="MobiDB-lite"/>
    </source>
</evidence>
<evidence type="ECO:0000313" key="7">
    <source>
        <dbReference type="Proteomes" id="UP000260457"/>
    </source>
</evidence>
<feature type="compositionally biased region" description="Basic and acidic residues" evidence="2">
    <location>
        <begin position="415"/>
        <end position="446"/>
    </location>
</feature>
<dbReference type="RefSeq" id="WP_098175900.1">
    <property type="nucleotide sequence ID" value="NZ_CP030926.1"/>
</dbReference>
<keyword evidence="3" id="KW-0472">Membrane</keyword>
<evidence type="ECO:0000313" key="6">
    <source>
        <dbReference type="Proteomes" id="UP000220106"/>
    </source>
</evidence>
<sequence length="446" mass="52366">MDENKSSYLEKRTEAVMKKDDNEYVFVFHRAKLLMQNPLELQLIHEVDDALQKHIDVTEDEVQVRVIPPASFFAFSKANNKNLIGRWLSSYQIVKKIRNHELTRLQLVVCPENIVFDPSLAPYFLHYGVKDSLPPYEEIQDQLFQETKATIATLVDGQYTFEQYLLYYKTLKLSKESQSIVTAETWDELALLIQSQIDALESEEKTFVHIPEKKWKIERYTLWGTMIAIVPLLFFTIYTLFFSHPRQEAYVESGESFLKQKYSEVIDRLENYNPKSMPYVVQYELAKSYVTYEPLKGVARRNVENAITLQTDSQYLLYWIYIGRGMTEDAIDLARIMEDRELIMYGLVNQKEEIKLDDKLSGEERESRIKEVDNELTQYEKEKKELDKQMKEVEEQKNQDQQNVVEPEAKPTVTEGEKKPASEGKEESKESSEKSSEEKEKEKSKE</sequence>
<dbReference type="Gene3D" id="1.25.40.680">
    <property type="entry name" value="Type VII secretion system EssB, C-terminal-like domain"/>
    <property type="match status" value="1"/>
</dbReference>
<dbReference type="InterPro" id="IPR042565">
    <property type="entry name" value="T7SS_EssB_C"/>
</dbReference>
<feature type="region of interest" description="Disordered" evidence="2">
    <location>
        <begin position="358"/>
        <end position="446"/>
    </location>
</feature>
<evidence type="ECO:0000313" key="5">
    <source>
        <dbReference type="EMBL" id="PEJ33709.1"/>
    </source>
</evidence>
<dbReference type="InterPro" id="IPR018778">
    <property type="entry name" value="T7SS_EssB"/>
</dbReference>
<evidence type="ECO:0000256" key="3">
    <source>
        <dbReference type="SAM" id="Phobius"/>
    </source>
</evidence>
<keyword evidence="3" id="KW-1133">Transmembrane helix</keyword>
<name>A0AAX0S5I6_9BACI</name>
<proteinExistence type="inferred from homology"/>
<accession>A0AAX0S5I6</accession>
<dbReference type="Pfam" id="PF10140">
    <property type="entry name" value="YukC"/>
    <property type="match status" value="1"/>
</dbReference>
<feature type="transmembrane region" description="Helical" evidence="3">
    <location>
        <begin position="220"/>
        <end position="241"/>
    </location>
</feature>
<protein>
    <submittedName>
        <fullName evidence="5">Type VII secretion protein EssB</fullName>
    </submittedName>
</protein>
<gene>
    <name evidence="5" type="primary">essB</name>
    <name evidence="5" type="ORF">CN689_11030</name>
    <name evidence="4" type="ORF">DTO10_13610</name>
</gene>
<dbReference type="NCBIfam" id="TIGR03926">
    <property type="entry name" value="T7_EssB"/>
    <property type="match status" value="1"/>
</dbReference>
<evidence type="ECO:0000313" key="4">
    <source>
        <dbReference type="EMBL" id="AXN39312.1"/>
    </source>
</evidence>
<dbReference type="KEGG" id="pbut:DTO10_13610"/>
<keyword evidence="7" id="KW-1185">Reference proteome</keyword>
<reference evidence="5 6" key="1">
    <citation type="submission" date="2017-09" db="EMBL/GenBank/DDBJ databases">
        <title>Large-scale bioinformatics analysis of Bacillus genomes uncovers conserved roles of natural products in bacterial physiology.</title>
        <authorList>
            <consortium name="Agbiome Team Llc"/>
            <person name="Bleich R.M."/>
            <person name="Kirk G.J."/>
            <person name="Santa Maria K.C."/>
            <person name="Allen S.E."/>
            <person name="Farag S."/>
            <person name="Shank E.A."/>
            <person name="Bowers A."/>
        </authorList>
    </citation>
    <scope>NUCLEOTIDE SEQUENCE [LARGE SCALE GENOMIC DNA]</scope>
    <source>
        <strain evidence="5 6">AFS003229</strain>
    </source>
</reference>
<evidence type="ECO:0000256" key="1">
    <source>
        <dbReference type="ARBA" id="ARBA00010163"/>
    </source>
</evidence>
<comment type="similarity">
    <text evidence="1">Belongs to the EssB family.</text>
</comment>
<dbReference type="Gene3D" id="1.10.510.10">
    <property type="entry name" value="Transferase(Phosphotransferase) domain 1"/>
    <property type="match status" value="1"/>
</dbReference>